<dbReference type="InterPro" id="IPR006140">
    <property type="entry name" value="D-isomer_DH_NAD-bd"/>
</dbReference>
<dbReference type="EMBL" id="CP120687">
    <property type="protein sequence ID" value="WFB39545.1"/>
    <property type="molecule type" value="Genomic_DNA"/>
</dbReference>
<evidence type="ECO:0000256" key="1">
    <source>
        <dbReference type="ARBA" id="ARBA00005854"/>
    </source>
</evidence>
<dbReference type="RefSeq" id="WP_049169152.1">
    <property type="nucleotide sequence ID" value="NZ_CP120687.1"/>
</dbReference>
<dbReference type="InterPro" id="IPR006139">
    <property type="entry name" value="D-isomer_2_OHA_DH_cat_dom"/>
</dbReference>
<keyword evidence="8" id="KW-1185">Reference proteome</keyword>
<dbReference type="SUPFAM" id="SSF51735">
    <property type="entry name" value="NAD(P)-binding Rossmann-fold domains"/>
    <property type="match status" value="1"/>
</dbReference>
<dbReference type="Pfam" id="PF02826">
    <property type="entry name" value="2-Hacid_dh_C"/>
    <property type="match status" value="1"/>
</dbReference>
<evidence type="ECO:0000259" key="5">
    <source>
        <dbReference type="Pfam" id="PF00389"/>
    </source>
</evidence>
<evidence type="ECO:0000313" key="8">
    <source>
        <dbReference type="Proteomes" id="UP001220228"/>
    </source>
</evidence>
<gene>
    <name evidence="7" type="ORF">LHUE1_000271</name>
</gene>
<dbReference type="SUPFAM" id="SSF52283">
    <property type="entry name" value="Formate/glycerate dehydrogenase catalytic domain-like"/>
    <property type="match status" value="1"/>
</dbReference>
<feature type="domain" description="D-isomer specific 2-hydroxyacid dehydrogenase NAD-binding" evidence="6">
    <location>
        <begin position="113"/>
        <end position="298"/>
    </location>
</feature>
<name>A0ABY8DV68_9LACO</name>
<dbReference type="Pfam" id="PF00389">
    <property type="entry name" value="2-Hacid_dh"/>
    <property type="match status" value="1"/>
</dbReference>
<evidence type="ECO:0000313" key="7">
    <source>
        <dbReference type="EMBL" id="WFB39545.1"/>
    </source>
</evidence>
<keyword evidence="2 4" id="KW-0560">Oxidoreductase</keyword>
<evidence type="ECO:0000256" key="4">
    <source>
        <dbReference type="RuleBase" id="RU003719"/>
    </source>
</evidence>
<evidence type="ECO:0000256" key="2">
    <source>
        <dbReference type="ARBA" id="ARBA00023002"/>
    </source>
</evidence>
<keyword evidence="3" id="KW-0520">NAD</keyword>
<dbReference type="InterPro" id="IPR029753">
    <property type="entry name" value="D-isomer_DH_CS"/>
</dbReference>
<organism evidence="7 8">
    <name type="scientific">Lacticaseibacillus huelsenbergensis</name>
    <dbReference type="NCBI Taxonomy" id="3035291"/>
    <lineage>
        <taxon>Bacteria</taxon>
        <taxon>Bacillati</taxon>
        <taxon>Bacillota</taxon>
        <taxon>Bacilli</taxon>
        <taxon>Lactobacillales</taxon>
        <taxon>Lactobacillaceae</taxon>
        <taxon>Lacticaseibacillus</taxon>
    </lineage>
</organism>
<feature type="domain" description="D-isomer specific 2-hydroxyacid dehydrogenase catalytic" evidence="5">
    <location>
        <begin position="4"/>
        <end position="330"/>
    </location>
</feature>
<dbReference type="PROSITE" id="PS00671">
    <property type="entry name" value="D_2_HYDROXYACID_DH_3"/>
    <property type="match status" value="1"/>
</dbReference>
<proteinExistence type="inferred from homology"/>
<dbReference type="PANTHER" id="PTHR43026">
    <property type="entry name" value="2-HYDROXYACID DEHYDROGENASE HOMOLOG 1-RELATED"/>
    <property type="match status" value="1"/>
</dbReference>
<comment type="similarity">
    <text evidence="1 4">Belongs to the D-isomer specific 2-hydroxyacid dehydrogenase family.</text>
</comment>
<dbReference type="Proteomes" id="UP001220228">
    <property type="component" value="Chromosome"/>
</dbReference>
<dbReference type="CDD" id="cd12186">
    <property type="entry name" value="LDH"/>
    <property type="match status" value="1"/>
</dbReference>
<sequence>MTKILMYSVRPDEQAAIDDWVAANHIEVDTNTVELGPKTVDLAKGYDGIVIQQHAAIPDDVVYQKLKAFGLKQLTLRITGFDIVNLEAATANGLAVTNVPAYSPRSVSELVLAQVMRLIRHLGEASAREAKDDYSWGGLEAAEIHNLTVGIIGAGKIGSAVARIFRALGSTVIVSDPVKRPELADTVSYVDLDTLLTTADIVTVHTPLDAITTHLIDADALKKMKPSAYLINAARGPIVDTGDLIQALKDHVIAGAALDTIEGEAGIFGEDRSQTLVDNPELETLKAMPNVEVTPHIGFYTDAAVKNMIDISLDDVKLILEGGHSPHQVN</sequence>
<dbReference type="PANTHER" id="PTHR43026:SF1">
    <property type="entry name" value="2-HYDROXYACID DEHYDROGENASE HOMOLOG 1-RELATED"/>
    <property type="match status" value="1"/>
</dbReference>
<dbReference type="InterPro" id="IPR036291">
    <property type="entry name" value="NAD(P)-bd_dom_sf"/>
</dbReference>
<protein>
    <submittedName>
        <fullName evidence="7">D-2-hydroxyacid dehydrogenase</fullName>
    </submittedName>
</protein>
<dbReference type="Gene3D" id="3.40.50.720">
    <property type="entry name" value="NAD(P)-binding Rossmann-like Domain"/>
    <property type="match status" value="2"/>
</dbReference>
<evidence type="ECO:0000256" key="3">
    <source>
        <dbReference type="ARBA" id="ARBA00023027"/>
    </source>
</evidence>
<reference evidence="7 8" key="1">
    <citation type="submission" date="2023-03" db="EMBL/GenBank/DDBJ databases">
        <authorList>
            <person name="Ruckert-Reed C."/>
        </authorList>
    </citation>
    <scope>NUCLEOTIDE SEQUENCE [LARGE SCALE GENOMIC DNA]</scope>
    <source>
        <strain evidence="7 8">DSM 115425</strain>
    </source>
</reference>
<evidence type="ECO:0000259" key="6">
    <source>
        <dbReference type="Pfam" id="PF02826"/>
    </source>
</evidence>
<dbReference type="PROSITE" id="PS00670">
    <property type="entry name" value="D_2_HYDROXYACID_DH_2"/>
    <property type="match status" value="1"/>
</dbReference>
<accession>A0ABY8DV68</accession>
<dbReference type="InterPro" id="IPR058205">
    <property type="entry name" value="D-LDH-like"/>
</dbReference>